<dbReference type="EMBL" id="DTAI01000005">
    <property type="protein sequence ID" value="HGN35940.1"/>
    <property type="molecule type" value="Genomic_DNA"/>
</dbReference>
<protein>
    <submittedName>
        <fullName evidence="1">Uncharacterized protein</fullName>
    </submittedName>
</protein>
<comment type="caution">
    <text evidence="1">The sequence shown here is derived from an EMBL/GenBank/DDBJ whole genome shotgun (WGS) entry which is preliminary data.</text>
</comment>
<gene>
    <name evidence="1" type="ORF">ENT87_00075</name>
    <name evidence="2" type="ORF">ENU30_04765</name>
</gene>
<sequence length="63" mass="7396">MADGDSIKGWILRCTTCSTIWVLEVSFDIRNIKMLYHFCNRCRRNTFHEVLGRAEEAPMSKDE</sequence>
<dbReference type="EMBL" id="DTBZ01000089">
    <property type="protein sequence ID" value="HGQ18270.1"/>
    <property type="molecule type" value="Genomic_DNA"/>
</dbReference>
<accession>A0A7J3I5F6</accession>
<evidence type="ECO:0000313" key="2">
    <source>
        <dbReference type="EMBL" id="HGQ18270.1"/>
    </source>
</evidence>
<name>A0A7J3I5F6_9CREN</name>
<proteinExistence type="predicted"/>
<organism evidence="1">
    <name type="scientific">Ignisphaera aggregans</name>
    <dbReference type="NCBI Taxonomy" id="334771"/>
    <lineage>
        <taxon>Archaea</taxon>
        <taxon>Thermoproteota</taxon>
        <taxon>Thermoprotei</taxon>
        <taxon>Desulfurococcales</taxon>
        <taxon>Desulfurococcaceae</taxon>
        <taxon>Ignisphaera</taxon>
    </lineage>
</organism>
<evidence type="ECO:0000313" key="1">
    <source>
        <dbReference type="EMBL" id="HGN35940.1"/>
    </source>
</evidence>
<dbReference type="AlphaFoldDB" id="A0A7J3I5F6"/>
<reference evidence="1" key="1">
    <citation type="journal article" date="2020" name="mSystems">
        <title>Genome- and Community-Level Interaction Insights into Carbon Utilization and Element Cycling Functions of Hydrothermarchaeota in Hydrothermal Sediment.</title>
        <authorList>
            <person name="Zhou Z."/>
            <person name="Liu Y."/>
            <person name="Xu W."/>
            <person name="Pan J."/>
            <person name="Luo Z.H."/>
            <person name="Li M."/>
        </authorList>
    </citation>
    <scope>NUCLEOTIDE SEQUENCE [LARGE SCALE GENOMIC DNA]</scope>
    <source>
        <strain evidence="1">SpSt-618</strain>
        <strain evidence="2">SpSt-657</strain>
    </source>
</reference>